<comment type="subcellular location">
    <subcellularLocation>
        <location evidence="1">Cell outer membrane</location>
    </subcellularLocation>
</comment>
<keyword evidence="5" id="KW-0675">Receptor</keyword>
<dbReference type="InterPro" id="IPR041700">
    <property type="entry name" value="OMP_b-brl_3"/>
</dbReference>
<dbReference type="Proteomes" id="UP001214854">
    <property type="component" value="Unassembled WGS sequence"/>
</dbReference>
<organism evidence="5 6">
    <name type="scientific">Asticcacaulis aquaticus</name>
    <dbReference type="NCBI Taxonomy" id="2984212"/>
    <lineage>
        <taxon>Bacteria</taxon>
        <taxon>Pseudomonadati</taxon>
        <taxon>Pseudomonadota</taxon>
        <taxon>Alphaproteobacteria</taxon>
        <taxon>Caulobacterales</taxon>
        <taxon>Caulobacteraceae</taxon>
        <taxon>Asticcacaulis</taxon>
    </lineage>
</organism>
<dbReference type="RefSeq" id="WP_272748377.1">
    <property type="nucleotide sequence ID" value="NZ_JAQQKX010000008.1"/>
</dbReference>
<name>A0ABT5HUM3_9CAUL</name>
<keyword evidence="6" id="KW-1185">Reference proteome</keyword>
<dbReference type="Gene3D" id="2.40.170.20">
    <property type="entry name" value="TonB-dependent receptor, beta-barrel domain"/>
    <property type="match status" value="1"/>
</dbReference>
<dbReference type="InterPro" id="IPR036942">
    <property type="entry name" value="Beta-barrel_TonB_sf"/>
</dbReference>
<dbReference type="PANTHER" id="PTHR40980:SF4">
    <property type="entry name" value="TONB-DEPENDENT RECEPTOR-LIKE BETA-BARREL DOMAIN-CONTAINING PROTEIN"/>
    <property type="match status" value="1"/>
</dbReference>
<gene>
    <name evidence="5" type="ORF">PQU92_10840</name>
</gene>
<evidence type="ECO:0000256" key="1">
    <source>
        <dbReference type="ARBA" id="ARBA00004442"/>
    </source>
</evidence>
<comment type="caution">
    <text evidence="5">The sequence shown here is derived from an EMBL/GenBank/DDBJ whole genome shotgun (WGS) entry which is preliminary data.</text>
</comment>
<evidence type="ECO:0000256" key="2">
    <source>
        <dbReference type="ARBA" id="ARBA00023136"/>
    </source>
</evidence>
<evidence type="ECO:0000259" key="4">
    <source>
        <dbReference type="Pfam" id="PF14905"/>
    </source>
</evidence>
<keyword evidence="2" id="KW-0472">Membrane</keyword>
<dbReference type="EMBL" id="JAQQKX010000008">
    <property type="protein sequence ID" value="MDC7683775.1"/>
    <property type="molecule type" value="Genomic_DNA"/>
</dbReference>
<evidence type="ECO:0000313" key="5">
    <source>
        <dbReference type="EMBL" id="MDC7683775.1"/>
    </source>
</evidence>
<dbReference type="SUPFAM" id="SSF56935">
    <property type="entry name" value="Porins"/>
    <property type="match status" value="1"/>
</dbReference>
<evidence type="ECO:0000313" key="6">
    <source>
        <dbReference type="Proteomes" id="UP001214854"/>
    </source>
</evidence>
<dbReference type="Pfam" id="PF14905">
    <property type="entry name" value="OMP_b-brl_3"/>
    <property type="match status" value="1"/>
</dbReference>
<evidence type="ECO:0000256" key="3">
    <source>
        <dbReference type="ARBA" id="ARBA00023237"/>
    </source>
</evidence>
<protein>
    <submittedName>
        <fullName evidence="5">TonB-dependent receptor</fullName>
    </submittedName>
</protein>
<proteinExistence type="predicted"/>
<accession>A0ABT5HUM3</accession>
<sequence length="453" mass="51645">MKFRVSQNTPRFDAWRWSALRDTTGRFSEDSRDIWRMRTWDHNLTYSFADDKGERLTIDISDTLHQQSNPIRYVTRDARPGRGDGERLTDELWREHDRQIKGDYEKPLGDNRILSAGFDWKADAQQALRRFDSSFATEADRESLFVGRETTTAAYVTLQWPLGAWTAMPGLRVEDRRRRFPGQSFDGDGGETEWFPSLHLSRAMGEGKKLRLSYSRRLDPLQLGQYDPQLIYNSSTSVRSGNPDLQLVLVNSVEASYDVERKTSSWGLTVYYRDASNQIVWVSNLGADGVQYSRPANLGQTRLTGFDANWRGPIRGLPGKGKWTHTSSANYKYGRAAVADAVGNRETIFWQVRSVIQYDGPKRGALGGDQFQATASIYGWTADIESRSDPLWTIDLSWQRPLTSKVALVVSAPYILRQGLYSSSSITDTYRSQQTTYRPNGYVRVALNYKFGN</sequence>
<feature type="domain" description="Outer membrane protein beta-barrel" evidence="4">
    <location>
        <begin position="50"/>
        <end position="449"/>
    </location>
</feature>
<reference evidence="5 6" key="1">
    <citation type="submission" date="2023-01" db="EMBL/GenBank/DDBJ databases">
        <title>Novel species of the genus Asticcacaulis isolated from rivers.</title>
        <authorList>
            <person name="Lu H."/>
        </authorList>
    </citation>
    <scope>NUCLEOTIDE SEQUENCE [LARGE SCALE GENOMIC DNA]</scope>
    <source>
        <strain evidence="5 6">BYS171W</strain>
    </source>
</reference>
<dbReference type="PANTHER" id="PTHR40980">
    <property type="entry name" value="PLUG DOMAIN-CONTAINING PROTEIN"/>
    <property type="match status" value="1"/>
</dbReference>
<keyword evidence="3" id="KW-0998">Cell outer membrane</keyword>